<feature type="transmembrane region" description="Helical" evidence="4">
    <location>
        <begin position="29"/>
        <end position="48"/>
    </location>
</feature>
<feature type="domain" description="HTH araC/xylS-type" evidence="5">
    <location>
        <begin position="269"/>
        <end position="373"/>
    </location>
</feature>
<dbReference type="InterPro" id="IPR009057">
    <property type="entry name" value="Homeodomain-like_sf"/>
</dbReference>
<evidence type="ECO:0000313" key="6">
    <source>
        <dbReference type="EMBL" id="SFF10736.1"/>
    </source>
</evidence>
<dbReference type="AlphaFoldDB" id="A0A1I2G1S4"/>
<feature type="transmembrane region" description="Helical" evidence="4">
    <location>
        <begin position="6"/>
        <end position="22"/>
    </location>
</feature>
<dbReference type="PROSITE" id="PS01124">
    <property type="entry name" value="HTH_ARAC_FAMILY_2"/>
    <property type="match status" value="1"/>
</dbReference>
<dbReference type="EMBL" id="FONA01000043">
    <property type="protein sequence ID" value="SFF10736.1"/>
    <property type="molecule type" value="Genomic_DNA"/>
</dbReference>
<keyword evidence="4" id="KW-1133">Transmembrane helix</keyword>
<dbReference type="InParanoid" id="A0A1I2G1S4"/>
<keyword evidence="7" id="KW-1185">Reference proteome</keyword>
<organism evidence="6 7">
    <name type="scientific">Thermophagus xiamenensis</name>
    <dbReference type="NCBI Taxonomy" id="385682"/>
    <lineage>
        <taxon>Bacteria</taxon>
        <taxon>Pseudomonadati</taxon>
        <taxon>Bacteroidota</taxon>
        <taxon>Bacteroidia</taxon>
        <taxon>Marinilabiliales</taxon>
        <taxon>Marinilabiliaceae</taxon>
        <taxon>Thermophagus</taxon>
    </lineage>
</organism>
<dbReference type="PANTHER" id="PTHR43280:SF29">
    <property type="entry name" value="ARAC-FAMILY TRANSCRIPTIONAL REGULATOR"/>
    <property type="match status" value="1"/>
</dbReference>
<evidence type="ECO:0000256" key="2">
    <source>
        <dbReference type="ARBA" id="ARBA00023125"/>
    </source>
</evidence>
<keyword evidence="3" id="KW-0804">Transcription</keyword>
<feature type="transmembrane region" description="Helical" evidence="4">
    <location>
        <begin position="181"/>
        <end position="198"/>
    </location>
</feature>
<dbReference type="GO" id="GO:0003700">
    <property type="term" value="F:DNA-binding transcription factor activity"/>
    <property type="evidence" value="ECO:0007669"/>
    <property type="project" value="InterPro"/>
</dbReference>
<protein>
    <submittedName>
        <fullName evidence="6">AraC-type DNA-binding protein</fullName>
    </submittedName>
</protein>
<dbReference type="OrthoDB" id="1157591at2"/>
<gene>
    <name evidence="6" type="ORF">SAMN05444380_1433</name>
</gene>
<dbReference type="InterPro" id="IPR020449">
    <property type="entry name" value="Tscrpt_reg_AraC-type_HTH"/>
</dbReference>
<keyword evidence="4" id="KW-0472">Membrane</keyword>
<dbReference type="PANTHER" id="PTHR43280">
    <property type="entry name" value="ARAC-FAMILY TRANSCRIPTIONAL REGULATOR"/>
    <property type="match status" value="1"/>
</dbReference>
<feature type="transmembrane region" description="Helical" evidence="4">
    <location>
        <begin position="132"/>
        <end position="151"/>
    </location>
</feature>
<dbReference type="PROSITE" id="PS00041">
    <property type="entry name" value="HTH_ARAC_FAMILY_1"/>
    <property type="match status" value="1"/>
</dbReference>
<dbReference type="SUPFAM" id="SSF46689">
    <property type="entry name" value="Homeodomain-like"/>
    <property type="match status" value="1"/>
</dbReference>
<sequence length="379" mass="44635">MEYIFLIAAFNALFFAFLILQKKKASHDYILIFWLIYLSLYTGIYALFSNKLFTDFHLLSASFISLLLLHGPFLFLYISALIDQTFQFNRRKLLHFIPFILFNLFIVIASFFPEMSERIRLDHVEIEHGAPLLFNFFLILTVLSGPFYFILSIRRFKKLDINIFNNFSSYENVNLDWLRKLVYSFGGIWTVLMIFATVHHIFQMFSWIFCTHGLTLSLSLFIILIGYYGLKQKEIFIQYPDRNTEYVTEPKAKYVGISLKETDINHYTEKLKHYMASEKPYLEASLSLPELANKLDIPSHHLSRIINEEFGVNFFDFVNQYRIEEVKARIGNPEFKNLSLLGIAYDCGFNTKSAFNRVFKKMTGFTPSEYRNKMKQPTP</sequence>
<dbReference type="GO" id="GO:0043565">
    <property type="term" value="F:sequence-specific DNA binding"/>
    <property type="evidence" value="ECO:0007669"/>
    <property type="project" value="InterPro"/>
</dbReference>
<evidence type="ECO:0000313" key="7">
    <source>
        <dbReference type="Proteomes" id="UP000181976"/>
    </source>
</evidence>
<accession>A0A1I2G1S4</accession>
<dbReference type="InterPro" id="IPR018062">
    <property type="entry name" value="HTH_AraC-typ_CS"/>
</dbReference>
<keyword evidence="4" id="KW-0812">Transmembrane</keyword>
<reference evidence="6 7" key="1">
    <citation type="submission" date="2016-10" db="EMBL/GenBank/DDBJ databases">
        <authorList>
            <person name="de Groot N.N."/>
        </authorList>
    </citation>
    <scope>NUCLEOTIDE SEQUENCE [LARGE SCALE GENOMIC DNA]</scope>
    <source>
        <strain evidence="6 7">DSM 19012</strain>
    </source>
</reference>
<evidence type="ECO:0000256" key="3">
    <source>
        <dbReference type="ARBA" id="ARBA00023163"/>
    </source>
</evidence>
<dbReference type="SMART" id="SM00342">
    <property type="entry name" value="HTH_ARAC"/>
    <property type="match status" value="1"/>
</dbReference>
<dbReference type="InterPro" id="IPR018060">
    <property type="entry name" value="HTH_AraC"/>
</dbReference>
<dbReference type="Pfam" id="PF12833">
    <property type="entry name" value="HTH_18"/>
    <property type="match status" value="1"/>
</dbReference>
<dbReference type="STRING" id="385682.SAMN05444380_1433"/>
<dbReference type="Gene3D" id="1.10.10.60">
    <property type="entry name" value="Homeodomain-like"/>
    <property type="match status" value="2"/>
</dbReference>
<evidence type="ECO:0000259" key="5">
    <source>
        <dbReference type="PROSITE" id="PS01124"/>
    </source>
</evidence>
<evidence type="ECO:0000256" key="1">
    <source>
        <dbReference type="ARBA" id="ARBA00023015"/>
    </source>
</evidence>
<keyword evidence="2 6" id="KW-0238">DNA-binding</keyword>
<feature type="transmembrane region" description="Helical" evidence="4">
    <location>
        <begin position="204"/>
        <end position="230"/>
    </location>
</feature>
<feature type="transmembrane region" description="Helical" evidence="4">
    <location>
        <begin position="93"/>
        <end position="112"/>
    </location>
</feature>
<evidence type="ECO:0000256" key="4">
    <source>
        <dbReference type="SAM" id="Phobius"/>
    </source>
</evidence>
<dbReference type="Proteomes" id="UP000181976">
    <property type="component" value="Unassembled WGS sequence"/>
</dbReference>
<name>A0A1I2G1S4_9BACT</name>
<dbReference type="PRINTS" id="PR00032">
    <property type="entry name" value="HTHARAC"/>
</dbReference>
<feature type="transmembrane region" description="Helical" evidence="4">
    <location>
        <begin position="60"/>
        <end position="81"/>
    </location>
</feature>
<proteinExistence type="predicted"/>
<dbReference type="eggNOG" id="COG2207">
    <property type="taxonomic scope" value="Bacteria"/>
</dbReference>
<keyword evidence="1" id="KW-0805">Transcription regulation</keyword>